<dbReference type="PATRIC" id="fig|1579979.3.peg.1963"/>
<name>A0A0K0XX77_9GAMM</name>
<dbReference type="InterPro" id="IPR041726">
    <property type="entry name" value="ACAD10_11_N"/>
</dbReference>
<dbReference type="OrthoDB" id="3806873at2"/>
<gene>
    <name evidence="1" type="ORF">WM2015_1919</name>
</gene>
<dbReference type="Gene3D" id="3.90.1200.10">
    <property type="match status" value="1"/>
</dbReference>
<dbReference type="InterPro" id="IPR011009">
    <property type="entry name" value="Kinase-like_dom_sf"/>
</dbReference>
<dbReference type="InterPro" id="IPR002575">
    <property type="entry name" value="Aminoglycoside_PTrfase"/>
</dbReference>
<protein>
    <submittedName>
        <fullName evidence="1">Aminoglycoside phosphotransferase</fullName>
    </submittedName>
</protein>
<dbReference type="Pfam" id="PF01636">
    <property type="entry name" value="APH"/>
    <property type="match status" value="1"/>
</dbReference>
<evidence type="ECO:0000313" key="1">
    <source>
        <dbReference type="EMBL" id="AKS42285.1"/>
    </source>
</evidence>
<dbReference type="Gene3D" id="3.30.200.20">
    <property type="entry name" value="Phosphorylase Kinase, domain 1"/>
    <property type="match status" value="1"/>
</dbReference>
<keyword evidence="1" id="KW-0808">Transferase</keyword>
<dbReference type="RefSeq" id="WP_049725859.1">
    <property type="nucleotide sequence ID" value="NZ_CP012154.1"/>
</dbReference>
<dbReference type="PANTHER" id="PTHR47829:SF1">
    <property type="entry name" value="HAD FAMILY PHOSPHATASE"/>
    <property type="match status" value="1"/>
</dbReference>
<evidence type="ECO:0000313" key="2">
    <source>
        <dbReference type="Proteomes" id="UP000066624"/>
    </source>
</evidence>
<dbReference type="CDD" id="cd05154">
    <property type="entry name" value="ACAD10_11_N-like"/>
    <property type="match status" value="1"/>
</dbReference>
<proteinExistence type="predicted"/>
<organism evidence="1 2">
    <name type="scientific">Wenzhouxiangella marina</name>
    <dbReference type="NCBI Taxonomy" id="1579979"/>
    <lineage>
        <taxon>Bacteria</taxon>
        <taxon>Pseudomonadati</taxon>
        <taxon>Pseudomonadota</taxon>
        <taxon>Gammaproteobacteria</taxon>
        <taxon>Chromatiales</taxon>
        <taxon>Wenzhouxiangellaceae</taxon>
        <taxon>Wenzhouxiangella</taxon>
    </lineage>
</organism>
<sequence length="355" mass="40879">MSSKSLIDQPRHLRDEDRFDVQAVDAWLKARVAGLEGTPEVEQFSKGASNLTYRLRYADRDLILRRPPPGTKAKSAHNMVREHDVQKALKPVYPKVPAMVALCTDDSVIGCDFYVMERIEGIILRANLPPGLELSTEQAATLCRRAIDGLIELHSVDVEAAGLASLGKGEGYNRRQIDGWSERFRRARTWNVFKGEKVMRWLDANVPEEVGIRVIHGDYRFDNIVLSAEDPLEIIGVLDWELATLGDPLMDLGNSLAYWVQADDDRFLKGFRRQPTHIPGMMTRREVVDYYCDRMGFRPDNWAFYEVYGLFRLAAIVQQIYYRYHHGQTRNPAFKGFWKAANYLLWRCGRIIKRQ</sequence>
<keyword evidence="2" id="KW-1185">Reference proteome</keyword>
<dbReference type="PANTHER" id="PTHR47829">
    <property type="entry name" value="HYDROLASE, PUTATIVE (AFU_ORTHOLOGUE AFUA_1G12880)-RELATED"/>
    <property type="match status" value="1"/>
</dbReference>
<dbReference type="Proteomes" id="UP000066624">
    <property type="component" value="Chromosome"/>
</dbReference>
<dbReference type="AlphaFoldDB" id="A0A0K0XX77"/>
<dbReference type="EMBL" id="CP012154">
    <property type="protein sequence ID" value="AKS42285.1"/>
    <property type="molecule type" value="Genomic_DNA"/>
</dbReference>
<dbReference type="STRING" id="1579979.WM2015_1919"/>
<dbReference type="SUPFAM" id="SSF56112">
    <property type="entry name" value="Protein kinase-like (PK-like)"/>
    <property type="match status" value="1"/>
</dbReference>
<dbReference type="KEGG" id="wma:WM2015_1919"/>
<reference evidence="1 2" key="1">
    <citation type="submission" date="2015-07" db="EMBL/GenBank/DDBJ databases">
        <authorList>
            <person name="Noorani M."/>
        </authorList>
    </citation>
    <scope>NUCLEOTIDE SEQUENCE [LARGE SCALE GENOMIC DNA]</scope>
    <source>
        <strain evidence="1 2">KCTC 42284</strain>
    </source>
</reference>
<dbReference type="InterPro" id="IPR052898">
    <property type="entry name" value="ACAD10-like"/>
</dbReference>
<dbReference type="GO" id="GO:0016740">
    <property type="term" value="F:transferase activity"/>
    <property type="evidence" value="ECO:0007669"/>
    <property type="project" value="UniProtKB-KW"/>
</dbReference>
<accession>A0A0K0XX77</accession>